<accession>A0ABW9UW57</accession>
<dbReference type="InterPro" id="IPR011991">
    <property type="entry name" value="ArsR-like_HTH"/>
</dbReference>
<evidence type="ECO:0000256" key="2">
    <source>
        <dbReference type="ARBA" id="ARBA00023125"/>
    </source>
</evidence>
<dbReference type="SUPFAM" id="SSF46785">
    <property type="entry name" value="Winged helix' DNA-binding domain"/>
    <property type="match status" value="1"/>
</dbReference>
<dbReference type="InterPro" id="IPR019887">
    <property type="entry name" value="Tscrpt_reg_AsnC/Lrp_C"/>
</dbReference>
<keyword evidence="3" id="KW-0010">Activator</keyword>
<keyword evidence="7" id="KW-1185">Reference proteome</keyword>
<evidence type="ECO:0000313" key="6">
    <source>
        <dbReference type="EMBL" id="MXO69084.1"/>
    </source>
</evidence>
<proteinExistence type="predicted"/>
<dbReference type="SMART" id="SM00344">
    <property type="entry name" value="HTH_ASNC"/>
    <property type="match status" value="1"/>
</dbReference>
<keyword evidence="2" id="KW-0238">DNA-binding</keyword>
<evidence type="ECO:0000256" key="3">
    <source>
        <dbReference type="ARBA" id="ARBA00023159"/>
    </source>
</evidence>
<dbReference type="PANTHER" id="PTHR30154:SF0">
    <property type="entry name" value="LEUCINE-RESPONSIVE REGULATORY PROTEIN"/>
    <property type="match status" value="1"/>
</dbReference>
<evidence type="ECO:0000256" key="4">
    <source>
        <dbReference type="ARBA" id="ARBA00023163"/>
    </source>
</evidence>
<name>A0ABW9UW57_9SPHN</name>
<evidence type="ECO:0000313" key="7">
    <source>
        <dbReference type="Proteomes" id="UP000444401"/>
    </source>
</evidence>
<dbReference type="EMBL" id="WTYO01000004">
    <property type="protein sequence ID" value="MXO69084.1"/>
    <property type="molecule type" value="Genomic_DNA"/>
</dbReference>
<evidence type="ECO:0000259" key="5">
    <source>
        <dbReference type="PROSITE" id="PS50956"/>
    </source>
</evidence>
<dbReference type="PANTHER" id="PTHR30154">
    <property type="entry name" value="LEUCINE-RESPONSIVE REGULATORY PROTEIN"/>
    <property type="match status" value="1"/>
</dbReference>
<feature type="domain" description="HTH asnC-type" evidence="5">
    <location>
        <begin position="4"/>
        <end position="65"/>
    </location>
</feature>
<dbReference type="SUPFAM" id="SSF54909">
    <property type="entry name" value="Dimeric alpha+beta barrel"/>
    <property type="match status" value="1"/>
</dbReference>
<dbReference type="InterPro" id="IPR019885">
    <property type="entry name" value="Tscrpt_reg_HTH_AsnC-type_CS"/>
</dbReference>
<dbReference type="Gene3D" id="1.10.10.10">
    <property type="entry name" value="Winged helix-like DNA-binding domain superfamily/Winged helix DNA-binding domain"/>
    <property type="match status" value="1"/>
</dbReference>
<gene>
    <name evidence="6" type="ORF">GRI72_09625</name>
</gene>
<dbReference type="InterPro" id="IPR036390">
    <property type="entry name" value="WH_DNA-bd_sf"/>
</dbReference>
<dbReference type="InterPro" id="IPR011008">
    <property type="entry name" value="Dimeric_a/b-barrel"/>
</dbReference>
<evidence type="ECO:0000256" key="1">
    <source>
        <dbReference type="ARBA" id="ARBA00023015"/>
    </source>
</evidence>
<dbReference type="Pfam" id="PF01037">
    <property type="entry name" value="AsnC_trans_reg"/>
    <property type="match status" value="1"/>
</dbReference>
<dbReference type="PROSITE" id="PS00519">
    <property type="entry name" value="HTH_ASNC_1"/>
    <property type="match status" value="1"/>
</dbReference>
<dbReference type="InterPro" id="IPR000485">
    <property type="entry name" value="AsnC-type_HTH_dom"/>
</dbReference>
<comment type="caution">
    <text evidence="6">The sequence shown here is derived from an EMBL/GenBank/DDBJ whole genome shotgun (WGS) entry which is preliminary data.</text>
</comment>
<keyword evidence="4" id="KW-0804">Transcription</keyword>
<dbReference type="Proteomes" id="UP000444401">
    <property type="component" value="Unassembled WGS sequence"/>
</dbReference>
<protein>
    <submittedName>
        <fullName evidence="6">Winged helix-turn-helix transcriptional regulator</fullName>
    </submittedName>
</protein>
<sequence>MPKMDRINERILHELSQDGRISNIELAARVGLSPSACLRRVQELEQSGVIRGYRAVLDPRKLGIGFTAIVAVGLNRHTKAAQEDFERKMAAAPEVKECHNVAGAVEYFLRVEAADLAAYKRFHTETLGTVEQVQSITSYVVMGSPKDLRA</sequence>
<dbReference type="Gene3D" id="3.30.70.920">
    <property type="match status" value="1"/>
</dbReference>
<organism evidence="6 7">
    <name type="scientific">Pelagerythrobacter marinus</name>
    <dbReference type="NCBI Taxonomy" id="538382"/>
    <lineage>
        <taxon>Bacteria</taxon>
        <taxon>Pseudomonadati</taxon>
        <taxon>Pseudomonadota</taxon>
        <taxon>Alphaproteobacteria</taxon>
        <taxon>Sphingomonadales</taxon>
        <taxon>Erythrobacteraceae</taxon>
        <taxon>Pelagerythrobacter</taxon>
    </lineage>
</organism>
<reference evidence="6 7" key="1">
    <citation type="submission" date="2019-12" db="EMBL/GenBank/DDBJ databases">
        <title>Genomic-based taxomic classification of the family Erythrobacteraceae.</title>
        <authorList>
            <person name="Xu L."/>
        </authorList>
    </citation>
    <scope>NUCLEOTIDE SEQUENCE [LARGE SCALE GENOMIC DNA]</scope>
    <source>
        <strain evidence="6 7">H32</strain>
    </source>
</reference>
<dbReference type="CDD" id="cd00090">
    <property type="entry name" value="HTH_ARSR"/>
    <property type="match status" value="1"/>
</dbReference>
<dbReference type="Pfam" id="PF13412">
    <property type="entry name" value="HTH_24"/>
    <property type="match status" value="1"/>
</dbReference>
<dbReference type="InterPro" id="IPR036388">
    <property type="entry name" value="WH-like_DNA-bd_sf"/>
</dbReference>
<keyword evidence="1" id="KW-0805">Transcription regulation</keyword>
<dbReference type="InterPro" id="IPR019888">
    <property type="entry name" value="Tscrpt_reg_AsnC-like"/>
</dbReference>
<dbReference type="RefSeq" id="WP_160733718.1">
    <property type="nucleotide sequence ID" value="NZ_WTYO01000004.1"/>
</dbReference>
<dbReference type="PROSITE" id="PS50956">
    <property type="entry name" value="HTH_ASNC_2"/>
    <property type="match status" value="1"/>
</dbReference>
<dbReference type="PRINTS" id="PR00033">
    <property type="entry name" value="HTHASNC"/>
</dbReference>